<comment type="caution">
    <text evidence="2">The sequence shown here is derived from an EMBL/GenBank/DDBJ whole genome shotgun (WGS) entry which is preliminary data.</text>
</comment>
<evidence type="ECO:0000313" key="2">
    <source>
        <dbReference type="EMBL" id="GES11968.1"/>
    </source>
</evidence>
<keyword evidence="3" id="KW-1185">Reference proteome</keyword>
<feature type="transmembrane region" description="Helical" evidence="1">
    <location>
        <begin position="182"/>
        <end position="200"/>
    </location>
</feature>
<feature type="transmembrane region" description="Helical" evidence="1">
    <location>
        <begin position="150"/>
        <end position="170"/>
    </location>
</feature>
<dbReference type="CDD" id="cd05709">
    <property type="entry name" value="S2P-M50"/>
    <property type="match status" value="1"/>
</dbReference>
<evidence type="ECO:0000256" key="1">
    <source>
        <dbReference type="SAM" id="Phobius"/>
    </source>
</evidence>
<dbReference type="AlphaFoldDB" id="A0A5M3X0Z4"/>
<keyword evidence="1" id="KW-1133">Transmembrane helix</keyword>
<feature type="transmembrane region" description="Helical" evidence="1">
    <location>
        <begin position="375"/>
        <end position="399"/>
    </location>
</feature>
<feature type="transmembrane region" description="Helical" evidence="1">
    <location>
        <begin position="246"/>
        <end position="267"/>
    </location>
</feature>
<dbReference type="OrthoDB" id="2680017at2"/>
<reference evidence="2 3" key="1">
    <citation type="submission" date="2019-10" db="EMBL/GenBank/DDBJ databases">
        <title>Whole genome shotgun sequence of Acrocarpospora macrocephala NBRC 16266.</title>
        <authorList>
            <person name="Ichikawa N."/>
            <person name="Kimura A."/>
            <person name="Kitahashi Y."/>
            <person name="Komaki H."/>
            <person name="Oguchi A."/>
        </authorList>
    </citation>
    <scope>NUCLEOTIDE SEQUENCE [LARGE SCALE GENOMIC DNA]</scope>
    <source>
        <strain evidence="2 3">NBRC 16266</strain>
    </source>
</reference>
<keyword evidence="1" id="KW-0812">Transmembrane</keyword>
<gene>
    <name evidence="2" type="ORF">Amac_055650</name>
</gene>
<evidence type="ECO:0008006" key="4">
    <source>
        <dbReference type="Google" id="ProtNLM"/>
    </source>
</evidence>
<dbReference type="RefSeq" id="WP_155357321.1">
    <property type="nucleotide sequence ID" value="NZ_BAAAHL010000030.1"/>
</dbReference>
<evidence type="ECO:0000313" key="3">
    <source>
        <dbReference type="Proteomes" id="UP000331127"/>
    </source>
</evidence>
<protein>
    <recommendedName>
        <fullName evidence="4">Peptidase M50</fullName>
    </recommendedName>
</protein>
<feature type="transmembrane region" description="Helical" evidence="1">
    <location>
        <begin position="346"/>
        <end position="369"/>
    </location>
</feature>
<organism evidence="2 3">
    <name type="scientific">Acrocarpospora macrocephala</name>
    <dbReference type="NCBI Taxonomy" id="150177"/>
    <lineage>
        <taxon>Bacteria</taxon>
        <taxon>Bacillati</taxon>
        <taxon>Actinomycetota</taxon>
        <taxon>Actinomycetes</taxon>
        <taxon>Streptosporangiales</taxon>
        <taxon>Streptosporangiaceae</taxon>
        <taxon>Acrocarpospora</taxon>
    </lineage>
</organism>
<dbReference type="Proteomes" id="UP000331127">
    <property type="component" value="Unassembled WGS sequence"/>
</dbReference>
<name>A0A5M3X0Z4_9ACTN</name>
<keyword evidence="1" id="KW-0472">Membrane</keyword>
<sequence length="405" mass="45271">MSIDLSARPRIREDVVFGPGLRAGDTAVYHVKDHATGWYYKLGPREHFVLSRMDGEHSLDDINAEYVAAFGKRLGPQSWEQIFGLLHRRRLLGESADADLAELERLRAAAAAETKRSRSTLLLKRIPLVNPDRLLGLLAPRAGLLFSPRFVVPVLIATCGVWALVISEWSEIWGQMRLHRGAPLYLALVITTSWVIHGVHEFAHGLTCKRYGGSVPEIGVMWRFPLLAPYCRTDDVMLFAAPRHRVYTAFAGVFASLTLSVLFAGLWLVTADGSTMKAFAGSMVLFTSLASLVNFIPFLRLDGYYMLTHALGLADLRVETYKFWGHLLRRHMAEVQGYRRRDLWTYVAYGVGSALFAAALIGTIFTLWFTRLSGWLGPVPAAAILTAEAALIITLIVYARRRKRS</sequence>
<accession>A0A5M3X0Z4</accession>
<feature type="transmembrane region" description="Helical" evidence="1">
    <location>
        <begin position="279"/>
        <end position="299"/>
    </location>
</feature>
<proteinExistence type="predicted"/>
<dbReference type="EMBL" id="BLAE01000034">
    <property type="protein sequence ID" value="GES11968.1"/>
    <property type="molecule type" value="Genomic_DNA"/>
</dbReference>